<evidence type="ECO:0000313" key="6">
    <source>
        <dbReference type="EMBL" id="MBB3186951.1"/>
    </source>
</evidence>
<name>A0A7W5H211_9PORP</name>
<accession>A0A7W5H211</accession>
<keyword evidence="2 6" id="KW-0413">Isomerase</keyword>
<dbReference type="EMBL" id="JACHYB010000001">
    <property type="protein sequence ID" value="MBB3186951.1"/>
    <property type="molecule type" value="Genomic_DNA"/>
</dbReference>
<evidence type="ECO:0000256" key="4">
    <source>
        <dbReference type="ARBA" id="ARBA00023308"/>
    </source>
</evidence>
<dbReference type="NCBIfam" id="TIGR02625">
    <property type="entry name" value="YiiL_rotase"/>
    <property type="match status" value="1"/>
</dbReference>
<dbReference type="SUPFAM" id="SSF54909">
    <property type="entry name" value="Dimeric alpha+beta barrel"/>
    <property type="match status" value="1"/>
</dbReference>
<gene>
    <name evidence="6" type="ORF">FHX64_001114</name>
</gene>
<sequence>MKREGFKMFLKPGCEAEYEKRHNAIWPELKALLKETGVSDYSIFWDKETNILFAVQKIDGGQNSQDLGSNPIVQKWWDYMADIMEVNPDHSPISIPLDELFYME</sequence>
<keyword evidence="7" id="KW-1185">Reference proteome</keyword>
<evidence type="ECO:0000256" key="2">
    <source>
        <dbReference type="ARBA" id="ARBA00023235"/>
    </source>
</evidence>
<dbReference type="Proteomes" id="UP000544222">
    <property type="component" value="Unassembled WGS sequence"/>
</dbReference>
<comment type="caution">
    <text evidence="6">The sequence shown here is derived from an EMBL/GenBank/DDBJ whole genome shotgun (WGS) entry which is preliminary data.</text>
</comment>
<evidence type="ECO:0000256" key="1">
    <source>
        <dbReference type="ARBA" id="ARBA00022490"/>
    </source>
</evidence>
<evidence type="ECO:0000256" key="5">
    <source>
        <dbReference type="NCBIfam" id="TIGR02625"/>
    </source>
</evidence>
<dbReference type="EC" id="5.1.3.32" evidence="5"/>
<dbReference type="GO" id="GO:0019301">
    <property type="term" value="P:rhamnose catabolic process"/>
    <property type="evidence" value="ECO:0007669"/>
    <property type="project" value="UniProtKB-UniRule"/>
</dbReference>
<dbReference type="Gene3D" id="3.30.70.100">
    <property type="match status" value="1"/>
</dbReference>
<dbReference type="InterPro" id="IPR011008">
    <property type="entry name" value="Dimeric_a/b-barrel"/>
</dbReference>
<dbReference type="InterPro" id="IPR008000">
    <property type="entry name" value="Rham/fucose_mutarotase"/>
</dbReference>
<protein>
    <recommendedName>
        <fullName evidence="5">L-rhamnose mutarotase</fullName>
        <ecNumber evidence="5">5.1.3.32</ecNumber>
    </recommendedName>
</protein>
<organism evidence="6 7">
    <name type="scientific">Microbacter margulisiae</name>
    <dbReference type="NCBI Taxonomy" id="1350067"/>
    <lineage>
        <taxon>Bacteria</taxon>
        <taxon>Pseudomonadati</taxon>
        <taxon>Bacteroidota</taxon>
        <taxon>Bacteroidia</taxon>
        <taxon>Bacteroidales</taxon>
        <taxon>Porphyromonadaceae</taxon>
        <taxon>Microbacter</taxon>
    </lineage>
</organism>
<dbReference type="Pfam" id="PF05336">
    <property type="entry name" value="rhaM"/>
    <property type="match status" value="1"/>
</dbReference>
<keyword evidence="4" id="KW-0684">Rhamnose metabolism</keyword>
<dbReference type="AlphaFoldDB" id="A0A7W5H211"/>
<keyword evidence="1" id="KW-0963">Cytoplasm</keyword>
<dbReference type="PANTHER" id="PTHR34389">
    <property type="entry name" value="L-RHAMNOSE MUTAROTASE"/>
    <property type="match status" value="1"/>
</dbReference>
<evidence type="ECO:0000256" key="3">
    <source>
        <dbReference type="ARBA" id="ARBA00023277"/>
    </source>
</evidence>
<proteinExistence type="inferred from homology"/>
<dbReference type="HAMAP" id="MF_01663">
    <property type="entry name" value="L_rham_rotase"/>
    <property type="match status" value="1"/>
</dbReference>
<dbReference type="RefSeq" id="WP_183412781.1">
    <property type="nucleotide sequence ID" value="NZ_JACHYB010000001.1"/>
</dbReference>
<evidence type="ECO:0000313" key="7">
    <source>
        <dbReference type="Proteomes" id="UP000544222"/>
    </source>
</evidence>
<dbReference type="GO" id="GO:0062192">
    <property type="term" value="F:L-rhamnose mutarotase activity"/>
    <property type="evidence" value="ECO:0007669"/>
    <property type="project" value="UniProtKB-UniRule"/>
</dbReference>
<dbReference type="GO" id="GO:0005737">
    <property type="term" value="C:cytoplasm"/>
    <property type="evidence" value="ECO:0007669"/>
    <property type="project" value="InterPro"/>
</dbReference>
<dbReference type="InterPro" id="IPR013448">
    <property type="entry name" value="L-rhamnose_mutarotase"/>
</dbReference>
<keyword evidence="3" id="KW-0119">Carbohydrate metabolism</keyword>
<reference evidence="6 7" key="1">
    <citation type="submission" date="2020-08" db="EMBL/GenBank/DDBJ databases">
        <title>Genomic Encyclopedia of Type Strains, Phase IV (KMG-IV): sequencing the most valuable type-strain genomes for metagenomic binning, comparative biology and taxonomic classification.</title>
        <authorList>
            <person name="Goeker M."/>
        </authorList>
    </citation>
    <scope>NUCLEOTIDE SEQUENCE [LARGE SCALE GENOMIC DNA]</scope>
    <source>
        <strain evidence="6 7">DSM 27471</strain>
    </source>
</reference>
<dbReference type="PANTHER" id="PTHR34389:SF2">
    <property type="entry name" value="L-RHAMNOSE MUTAROTASE"/>
    <property type="match status" value="1"/>
</dbReference>